<dbReference type="CDD" id="cd06262">
    <property type="entry name" value="metallo-hydrolase-like_MBL-fold"/>
    <property type="match status" value="1"/>
</dbReference>
<reference evidence="6 7" key="1">
    <citation type="submission" date="2019-07" db="EMBL/GenBank/DDBJ databases">
        <title>Whole genome shotgun sequence of Brevifollis gellanilyticus NBRC 108608.</title>
        <authorList>
            <person name="Hosoyama A."/>
            <person name="Uohara A."/>
            <person name="Ohji S."/>
            <person name="Ichikawa N."/>
        </authorList>
    </citation>
    <scope>NUCLEOTIDE SEQUENCE [LARGE SCALE GENOMIC DNA]</scope>
    <source>
        <strain evidence="6 7">NBRC 108608</strain>
    </source>
</reference>
<keyword evidence="7" id="KW-1185">Reference proteome</keyword>
<evidence type="ECO:0000256" key="1">
    <source>
        <dbReference type="ARBA" id="ARBA00001947"/>
    </source>
</evidence>
<comment type="cofactor">
    <cofactor evidence="1">
        <name>Zn(2+)</name>
        <dbReference type="ChEBI" id="CHEBI:29105"/>
    </cofactor>
</comment>
<evidence type="ECO:0000256" key="4">
    <source>
        <dbReference type="ARBA" id="ARBA00022833"/>
    </source>
</evidence>
<comment type="caution">
    <text evidence="6">The sequence shown here is derived from an EMBL/GenBank/DDBJ whole genome shotgun (WGS) entry which is preliminary data.</text>
</comment>
<dbReference type="PANTHER" id="PTHR46233">
    <property type="entry name" value="HYDROXYACYLGLUTATHIONE HYDROLASE GLOC"/>
    <property type="match status" value="1"/>
</dbReference>
<dbReference type="GO" id="GO:0016787">
    <property type="term" value="F:hydrolase activity"/>
    <property type="evidence" value="ECO:0007669"/>
    <property type="project" value="UniProtKB-KW"/>
</dbReference>
<dbReference type="EMBL" id="BKAG01000111">
    <property type="protein sequence ID" value="GEP46468.1"/>
    <property type="molecule type" value="Genomic_DNA"/>
</dbReference>
<dbReference type="InterPro" id="IPR001279">
    <property type="entry name" value="Metallo-B-lactamas"/>
</dbReference>
<dbReference type="InterPro" id="IPR036866">
    <property type="entry name" value="RibonucZ/Hydroxyglut_hydro"/>
</dbReference>
<keyword evidence="2" id="KW-0479">Metal-binding</keyword>
<dbReference type="SUPFAM" id="SSF56281">
    <property type="entry name" value="Metallo-hydrolase/oxidoreductase"/>
    <property type="match status" value="1"/>
</dbReference>
<dbReference type="PANTHER" id="PTHR46233:SF3">
    <property type="entry name" value="HYDROXYACYLGLUTATHIONE HYDROLASE GLOC"/>
    <property type="match status" value="1"/>
</dbReference>
<dbReference type="Pfam" id="PF00753">
    <property type="entry name" value="Lactamase_B"/>
    <property type="match status" value="1"/>
</dbReference>
<evidence type="ECO:0000259" key="5">
    <source>
        <dbReference type="SMART" id="SM00849"/>
    </source>
</evidence>
<dbReference type="GO" id="GO:0046872">
    <property type="term" value="F:metal ion binding"/>
    <property type="evidence" value="ECO:0007669"/>
    <property type="project" value="UniProtKB-KW"/>
</dbReference>
<sequence length="184" mass="20118">MLLVDAPDGIVRWLKQEGAKVDAVLLTHQHFDHVLDAAAVAREHGCPVYCWEAYSPDLTLERLFKTMTGSAFAVPEFAVDHVLNGKTEIEVLGQKMQLFHVPGHSPDSVCFYLESQGVLFGGDVLFLDGVGRTDFPGGSFEQLATGIENHLWPLPDMTVVFPGHGDETTIGREREENPFVGAGA</sequence>
<evidence type="ECO:0000313" key="6">
    <source>
        <dbReference type="EMBL" id="GEP46468.1"/>
    </source>
</evidence>
<evidence type="ECO:0000256" key="2">
    <source>
        <dbReference type="ARBA" id="ARBA00022723"/>
    </source>
</evidence>
<gene>
    <name evidence="6" type="ORF">BGE01nite_57590</name>
</gene>
<organism evidence="6 7">
    <name type="scientific">Brevifollis gellanilyticus</name>
    <dbReference type="NCBI Taxonomy" id="748831"/>
    <lineage>
        <taxon>Bacteria</taxon>
        <taxon>Pseudomonadati</taxon>
        <taxon>Verrucomicrobiota</taxon>
        <taxon>Verrucomicrobiia</taxon>
        <taxon>Verrucomicrobiales</taxon>
        <taxon>Verrucomicrobiaceae</taxon>
    </lineage>
</organism>
<accession>A0A512MIB6</accession>
<keyword evidence="3" id="KW-0378">Hydrolase</keyword>
<dbReference type="Gene3D" id="3.60.15.10">
    <property type="entry name" value="Ribonuclease Z/Hydroxyacylglutathione hydrolase-like"/>
    <property type="match status" value="1"/>
</dbReference>
<evidence type="ECO:0000256" key="3">
    <source>
        <dbReference type="ARBA" id="ARBA00022801"/>
    </source>
</evidence>
<dbReference type="AlphaFoldDB" id="A0A512MIB6"/>
<dbReference type="InterPro" id="IPR051453">
    <property type="entry name" value="MBL_Glyoxalase_II"/>
</dbReference>
<dbReference type="SMART" id="SM00849">
    <property type="entry name" value="Lactamase_B"/>
    <property type="match status" value="1"/>
</dbReference>
<name>A0A512MIB6_9BACT</name>
<keyword evidence="4" id="KW-0862">Zinc</keyword>
<protein>
    <recommendedName>
        <fullName evidence="5">Metallo-beta-lactamase domain-containing protein</fullName>
    </recommendedName>
</protein>
<evidence type="ECO:0000313" key="7">
    <source>
        <dbReference type="Proteomes" id="UP000321577"/>
    </source>
</evidence>
<dbReference type="Proteomes" id="UP000321577">
    <property type="component" value="Unassembled WGS sequence"/>
</dbReference>
<proteinExistence type="predicted"/>
<feature type="domain" description="Metallo-beta-lactamase" evidence="5">
    <location>
        <begin position="2"/>
        <end position="164"/>
    </location>
</feature>